<dbReference type="AlphaFoldDB" id="Q7R757"/>
<dbReference type="Proteomes" id="UP000008553">
    <property type="component" value="Unassembled WGS sequence"/>
</dbReference>
<evidence type="ECO:0000313" key="3">
    <source>
        <dbReference type="Proteomes" id="UP000008553"/>
    </source>
</evidence>
<sequence>KTVLGNHDAGDASDPPVRCLDVGRLCLGSLRRQRLAARQTGPGGTAGRLPRPVLAMAAVVRRRPQQAQPFVLPLDQRSPGAVSFRHREASNAYLRLCLPVLQPRFHRDAENQRSLARLSALRFRIGDQEAFSTRRARRIEPFFAAHDRTWLRCGRLRLPALSPSKSVLRPAPNRGGGPRPGGPHGVETTADSRPVGRTRRIRPDPCQ</sequence>
<dbReference type="InParanoid" id="Q7R757"/>
<reference evidence="2 3" key="1">
    <citation type="journal article" date="2002" name="Nature">
        <title>Genome sequence and comparative analysis of the model rodent malaria parasite Plasmodium yoelii yoelii.</title>
        <authorList>
            <person name="Carlton J.M."/>
            <person name="Angiuoli S.V."/>
            <person name="Suh B.B."/>
            <person name="Kooij T.W."/>
            <person name="Pertea M."/>
            <person name="Silva J.C."/>
            <person name="Ermolaeva M.D."/>
            <person name="Allen J.E."/>
            <person name="Selengut J.D."/>
            <person name="Koo H.L."/>
            <person name="Peterson J.D."/>
            <person name="Pop M."/>
            <person name="Kosack D.S."/>
            <person name="Shumway M.F."/>
            <person name="Bidwell S.L."/>
            <person name="Shallom S.J."/>
            <person name="van Aken S.E."/>
            <person name="Riedmuller S.B."/>
            <person name="Feldblyum T.V."/>
            <person name="Cho J.K."/>
            <person name="Quackenbush J."/>
            <person name="Sedegah M."/>
            <person name="Shoaibi A."/>
            <person name="Cummings L.M."/>
            <person name="Florens L."/>
            <person name="Yates J.R."/>
            <person name="Raine J.D."/>
            <person name="Sinden R.E."/>
            <person name="Harris M.A."/>
            <person name="Cunningham D.A."/>
            <person name="Preiser P.R."/>
            <person name="Bergman L.W."/>
            <person name="Vaidya A.B."/>
            <person name="van Lin L.H."/>
            <person name="Janse C.J."/>
            <person name="Waters A.P."/>
            <person name="Smith H.O."/>
            <person name="White O.R."/>
            <person name="Salzberg S.L."/>
            <person name="Venter J.C."/>
            <person name="Fraser C.M."/>
            <person name="Hoffman S.L."/>
            <person name="Gardner M.J."/>
            <person name="Carucci D.J."/>
        </authorList>
    </citation>
    <scope>NUCLEOTIDE SEQUENCE [LARGE SCALE GENOMIC DNA]</scope>
    <source>
        <strain evidence="2 3">17XNL</strain>
    </source>
</reference>
<name>Q7R757_PLAYO</name>
<feature type="region of interest" description="Disordered" evidence="1">
    <location>
        <begin position="164"/>
        <end position="207"/>
    </location>
</feature>
<evidence type="ECO:0000313" key="2">
    <source>
        <dbReference type="EMBL" id="EAA20253.1"/>
    </source>
</evidence>
<feature type="non-terminal residue" evidence="2">
    <location>
        <position position="1"/>
    </location>
</feature>
<comment type="caution">
    <text evidence="2">The sequence shown here is derived from an EMBL/GenBank/DDBJ whole genome shotgun (WGS) entry which is preliminary data.</text>
</comment>
<accession>Q7R757</accession>
<dbReference type="EMBL" id="AABL01002895">
    <property type="protein sequence ID" value="EAA20253.1"/>
    <property type="molecule type" value="Genomic_DNA"/>
</dbReference>
<keyword evidence="3" id="KW-1185">Reference proteome</keyword>
<gene>
    <name evidence="2" type="ORF">PY07731</name>
</gene>
<organism evidence="2 3">
    <name type="scientific">Plasmodium yoelii yoelii</name>
    <dbReference type="NCBI Taxonomy" id="73239"/>
    <lineage>
        <taxon>Eukaryota</taxon>
        <taxon>Sar</taxon>
        <taxon>Alveolata</taxon>
        <taxon>Apicomplexa</taxon>
        <taxon>Aconoidasida</taxon>
        <taxon>Haemosporida</taxon>
        <taxon>Plasmodiidae</taxon>
        <taxon>Plasmodium</taxon>
        <taxon>Plasmodium (Vinckeia)</taxon>
    </lineage>
</organism>
<evidence type="ECO:0000256" key="1">
    <source>
        <dbReference type="SAM" id="MobiDB-lite"/>
    </source>
</evidence>
<proteinExistence type="predicted"/>
<protein>
    <submittedName>
        <fullName evidence="2">Uncharacterized protein</fullName>
    </submittedName>
</protein>
<dbReference type="PaxDb" id="73239-Q7R757"/>
<feature type="compositionally biased region" description="Gly residues" evidence="1">
    <location>
        <begin position="174"/>
        <end position="184"/>
    </location>
</feature>